<organism evidence="1 2">
    <name type="scientific">Colletotrichum chrysophilum</name>
    <dbReference type="NCBI Taxonomy" id="1836956"/>
    <lineage>
        <taxon>Eukaryota</taxon>
        <taxon>Fungi</taxon>
        <taxon>Dikarya</taxon>
        <taxon>Ascomycota</taxon>
        <taxon>Pezizomycotina</taxon>
        <taxon>Sordariomycetes</taxon>
        <taxon>Hypocreomycetidae</taxon>
        <taxon>Glomerellales</taxon>
        <taxon>Glomerellaceae</taxon>
        <taxon>Colletotrichum</taxon>
        <taxon>Colletotrichum gloeosporioides species complex</taxon>
    </lineage>
</organism>
<accession>A0AAD9AID4</accession>
<protein>
    <submittedName>
        <fullName evidence="1">Uncharacterized protein</fullName>
    </submittedName>
</protein>
<comment type="caution">
    <text evidence="1">The sequence shown here is derived from an EMBL/GenBank/DDBJ whole genome shotgun (WGS) entry which is preliminary data.</text>
</comment>
<name>A0AAD9AID4_9PEZI</name>
<evidence type="ECO:0000313" key="1">
    <source>
        <dbReference type="EMBL" id="KAK1847465.1"/>
    </source>
</evidence>
<proteinExistence type="predicted"/>
<sequence>MGPLLSNTPPCFSARALLIPHVEQVCGSVYEMSRWNRENGESRGRRSVVAEVSGYLACLRTKMEPACCLPGTNSYLQLSQLPTHREFEDH</sequence>
<dbReference type="AlphaFoldDB" id="A0AAD9AID4"/>
<gene>
    <name evidence="1" type="ORF">CCHR01_09927</name>
</gene>
<dbReference type="EMBL" id="JAQOWY010000202">
    <property type="protein sequence ID" value="KAK1847465.1"/>
    <property type="molecule type" value="Genomic_DNA"/>
</dbReference>
<dbReference type="Proteomes" id="UP001243330">
    <property type="component" value="Unassembled WGS sequence"/>
</dbReference>
<evidence type="ECO:0000313" key="2">
    <source>
        <dbReference type="Proteomes" id="UP001243330"/>
    </source>
</evidence>
<keyword evidence="2" id="KW-1185">Reference proteome</keyword>
<reference evidence="1" key="1">
    <citation type="submission" date="2023-01" db="EMBL/GenBank/DDBJ databases">
        <title>Colletotrichum chrysophilum M932 genome sequence.</title>
        <authorList>
            <person name="Baroncelli R."/>
        </authorList>
    </citation>
    <scope>NUCLEOTIDE SEQUENCE</scope>
    <source>
        <strain evidence="1">M932</strain>
    </source>
</reference>